<reference evidence="2 3" key="1">
    <citation type="submission" date="2012-11" db="EMBL/GenBank/DDBJ databases">
        <authorList>
            <person name="Huguet-Tapia J.C."/>
            <person name="Durkin A.S."/>
            <person name="Pettis G.S."/>
            <person name="Badger J.H."/>
        </authorList>
    </citation>
    <scope>NUCLEOTIDE SEQUENCE [LARGE SCALE GENOMIC DNA]</scope>
    <source>
        <strain evidence="2 3">91-03</strain>
    </source>
</reference>
<comment type="caution">
    <text evidence="2">The sequence shown here is derived from an EMBL/GenBank/DDBJ whole genome shotgun (WGS) entry which is preliminary data.</text>
</comment>
<dbReference type="PATRIC" id="fig|698759.3.peg.2302"/>
<evidence type="ECO:0000313" key="2">
    <source>
        <dbReference type="EMBL" id="EKX67131.1"/>
    </source>
</evidence>
<name>L1L229_9ACTN</name>
<dbReference type="EMBL" id="AEJC01000171">
    <property type="protein sequence ID" value="EKX67131.1"/>
    <property type="molecule type" value="Genomic_DNA"/>
</dbReference>
<protein>
    <submittedName>
        <fullName evidence="2">Uncharacterized protein</fullName>
    </submittedName>
</protein>
<keyword evidence="3" id="KW-1185">Reference proteome</keyword>
<evidence type="ECO:0000313" key="3">
    <source>
        <dbReference type="Proteomes" id="UP000010411"/>
    </source>
</evidence>
<dbReference type="Proteomes" id="UP000010411">
    <property type="component" value="Unassembled WGS sequence"/>
</dbReference>
<feature type="region of interest" description="Disordered" evidence="1">
    <location>
        <begin position="81"/>
        <end position="100"/>
    </location>
</feature>
<proteinExistence type="predicted"/>
<accession>L1L229</accession>
<dbReference type="Gene3D" id="1.10.287.950">
    <property type="entry name" value="Methyl-accepting chemotaxis protein"/>
    <property type="match status" value="1"/>
</dbReference>
<gene>
    <name evidence="2" type="ORF">STRIP9103_03544</name>
</gene>
<sequence>MGLASSLNQASASLGRFRTALGQAAGGMGTLRQAAGTADTAVGRIKTSAGQATPVLAKVRTGSDQLNTAFGKLKTSAAQSGSGLDKVKSEASGLNTGVGKAKSGADKFKSSLDKLKASANSTKTALKGVKQQADAVEKSVGKAGKNADKGGKSMGSLGKGLKGASLAQKGLNLAMAASPFGLIMTLLGPLIAQFVNMDKVAALVKRGLVAAWSAIKSASSSAAKMLGPLFKGVVNGFMLPSRMLIRGLNMLIGSLNRVKIKVPDWVPVIGGRGFQFNLPTLPVPALAKGGIVQPRSGGTLALLGEAGEHEAVIPLSKLERMLGSGGGLRTLASAVERLADRPVVVQVDSQEIARAVFLGQRQLARR</sequence>
<organism evidence="2 3">
    <name type="scientific">Streptomyces ipomoeae 91-03</name>
    <dbReference type="NCBI Taxonomy" id="698759"/>
    <lineage>
        <taxon>Bacteria</taxon>
        <taxon>Bacillati</taxon>
        <taxon>Actinomycetota</taxon>
        <taxon>Actinomycetes</taxon>
        <taxon>Kitasatosporales</taxon>
        <taxon>Streptomycetaceae</taxon>
        <taxon>Streptomyces</taxon>
    </lineage>
</organism>
<dbReference type="AlphaFoldDB" id="L1L229"/>
<evidence type="ECO:0000256" key="1">
    <source>
        <dbReference type="SAM" id="MobiDB-lite"/>
    </source>
</evidence>